<feature type="domain" description="Nudix hydrolase" evidence="4">
    <location>
        <begin position="99"/>
        <end position="226"/>
    </location>
</feature>
<dbReference type="PRINTS" id="PR00502">
    <property type="entry name" value="NUDIXFAMILY"/>
</dbReference>
<dbReference type="PRINTS" id="PR01356">
    <property type="entry name" value="GFGPROTEIN"/>
</dbReference>
<dbReference type="PANTHER" id="PTHR13994:SF13">
    <property type="entry name" value="FI03680P"/>
    <property type="match status" value="1"/>
</dbReference>
<dbReference type="PROSITE" id="PS51462">
    <property type="entry name" value="NUDIX"/>
    <property type="match status" value="1"/>
</dbReference>
<dbReference type="FunFam" id="3.90.79.10:FF:000015">
    <property type="entry name" value="Nudix hydrolase 8"/>
    <property type="match status" value="1"/>
</dbReference>
<evidence type="ECO:0000259" key="4">
    <source>
        <dbReference type="PROSITE" id="PS51462"/>
    </source>
</evidence>
<dbReference type="Gene3D" id="3.90.79.10">
    <property type="entry name" value="Nucleoside Triphosphate Pyrophosphohydrolase"/>
    <property type="match status" value="1"/>
</dbReference>
<evidence type="ECO:0000313" key="6">
    <source>
        <dbReference type="Proteomes" id="UP001347796"/>
    </source>
</evidence>
<dbReference type="PANTHER" id="PTHR13994">
    <property type="entry name" value="NUDIX HYDROLASE RELATED"/>
    <property type="match status" value="1"/>
</dbReference>
<keyword evidence="6" id="KW-1185">Reference proteome</keyword>
<sequence>MAVEIKTHRDRYNGLTIDSAEQNLQDEEAFIEHLKACINEWRAGDEIRGLWVKINKQHSSIIPHLVALGFEFHHAQPGYVMMCQWLAKNEPNGLPEYANQYIGVGGFVVNDKKQLLVIQEKYTIKSHWKLPGGHANCGEDLPETAQREVFEETGIKTEFVSLLCFRHQHQYRFGCSDIYFICLMKPVGGELKPCQQEIAKCMWMDVEEYMNHPDITDANRYIAQCYQNISSNGNVSITPERVINFNNTRTNNIYSVGLINTKS</sequence>
<reference evidence="5 6" key="1">
    <citation type="submission" date="2024-01" db="EMBL/GenBank/DDBJ databases">
        <title>The genome of the rayed Mediterranean limpet Patella caerulea (Linnaeus, 1758).</title>
        <authorList>
            <person name="Anh-Thu Weber A."/>
            <person name="Halstead-Nussloch G."/>
        </authorList>
    </citation>
    <scope>NUCLEOTIDE SEQUENCE [LARGE SCALE GENOMIC DNA]</scope>
    <source>
        <strain evidence="5">AATW-2023a</strain>
        <tissue evidence="5">Whole specimen</tissue>
    </source>
</reference>
<name>A0AAN8KFQ4_PATCE</name>
<dbReference type="GO" id="GO:0051287">
    <property type="term" value="F:NAD binding"/>
    <property type="evidence" value="ECO:0007669"/>
    <property type="project" value="TreeGrafter"/>
</dbReference>
<proteinExistence type="inferred from homology"/>
<dbReference type="PROSITE" id="PS00893">
    <property type="entry name" value="NUDIX_BOX"/>
    <property type="match status" value="1"/>
</dbReference>
<accession>A0AAN8KFQ4</accession>
<keyword evidence="2 3" id="KW-0378">Hydrolase</keyword>
<protein>
    <recommendedName>
        <fullName evidence="4">Nudix hydrolase domain-containing protein</fullName>
    </recommendedName>
</protein>
<dbReference type="SUPFAM" id="SSF55811">
    <property type="entry name" value="Nudix"/>
    <property type="match status" value="1"/>
</dbReference>
<dbReference type="InterPro" id="IPR003293">
    <property type="entry name" value="Nudix_hydrolase6-like"/>
</dbReference>
<dbReference type="InterPro" id="IPR000086">
    <property type="entry name" value="NUDIX_hydrolase_dom"/>
</dbReference>
<dbReference type="AlphaFoldDB" id="A0AAN8KFQ4"/>
<evidence type="ECO:0000313" key="5">
    <source>
        <dbReference type="EMBL" id="KAK6190630.1"/>
    </source>
</evidence>
<dbReference type="Pfam" id="PF00293">
    <property type="entry name" value="NUDIX"/>
    <property type="match status" value="1"/>
</dbReference>
<dbReference type="InterPro" id="IPR015797">
    <property type="entry name" value="NUDIX_hydrolase-like_dom_sf"/>
</dbReference>
<dbReference type="Pfam" id="PF18290">
    <property type="entry name" value="Nudix_hydro"/>
    <property type="match status" value="1"/>
</dbReference>
<gene>
    <name evidence="5" type="ORF">SNE40_002454</name>
</gene>
<dbReference type="EMBL" id="JAZGQO010000002">
    <property type="protein sequence ID" value="KAK6190630.1"/>
    <property type="molecule type" value="Genomic_DNA"/>
</dbReference>
<dbReference type="Proteomes" id="UP001347796">
    <property type="component" value="Unassembled WGS sequence"/>
</dbReference>
<dbReference type="CDD" id="cd04670">
    <property type="entry name" value="NUDIX_ASFGF2_Nudt6"/>
    <property type="match status" value="1"/>
</dbReference>
<evidence type="ECO:0000256" key="2">
    <source>
        <dbReference type="ARBA" id="ARBA00022801"/>
    </source>
</evidence>
<dbReference type="GO" id="GO:0035529">
    <property type="term" value="F:NADH pyrophosphatase activity"/>
    <property type="evidence" value="ECO:0007669"/>
    <property type="project" value="TreeGrafter"/>
</dbReference>
<dbReference type="GO" id="GO:0047631">
    <property type="term" value="F:ADP-ribose diphosphatase activity"/>
    <property type="evidence" value="ECO:0007669"/>
    <property type="project" value="TreeGrafter"/>
</dbReference>
<evidence type="ECO:0000256" key="3">
    <source>
        <dbReference type="RuleBase" id="RU003476"/>
    </source>
</evidence>
<organism evidence="5 6">
    <name type="scientific">Patella caerulea</name>
    <name type="common">Rayed Mediterranean limpet</name>
    <dbReference type="NCBI Taxonomy" id="87958"/>
    <lineage>
        <taxon>Eukaryota</taxon>
        <taxon>Metazoa</taxon>
        <taxon>Spiralia</taxon>
        <taxon>Lophotrochozoa</taxon>
        <taxon>Mollusca</taxon>
        <taxon>Gastropoda</taxon>
        <taxon>Patellogastropoda</taxon>
        <taxon>Patelloidea</taxon>
        <taxon>Patellidae</taxon>
        <taxon>Patella</taxon>
    </lineage>
</organism>
<dbReference type="InterPro" id="IPR020476">
    <property type="entry name" value="Nudix_hydrolase"/>
</dbReference>
<dbReference type="InterPro" id="IPR040618">
    <property type="entry name" value="Pre-Nudix"/>
</dbReference>
<comment type="similarity">
    <text evidence="1 3">Belongs to the Nudix hydrolase family.</text>
</comment>
<comment type="caution">
    <text evidence="5">The sequence shown here is derived from an EMBL/GenBank/DDBJ whole genome shotgun (WGS) entry which is preliminary data.</text>
</comment>
<dbReference type="Gene3D" id="3.40.630.30">
    <property type="match status" value="1"/>
</dbReference>
<evidence type="ECO:0000256" key="1">
    <source>
        <dbReference type="ARBA" id="ARBA00005582"/>
    </source>
</evidence>
<dbReference type="InterPro" id="IPR020084">
    <property type="entry name" value="NUDIX_hydrolase_CS"/>
</dbReference>